<gene>
    <name evidence="2" type="ordered locus">Francci3_2205</name>
</gene>
<reference evidence="2 3" key="1">
    <citation type="journal article" date="2007" name="Genome Res.">
        <title>Genome characteristics of facultatively symbiotic Frankia sp. strains reflect host range and host plant biogeography.</title>
        <authorList>
            <person name="Normand P."/>
            <person name="Lapierre P."/>
            <person name="Tisa L.S."/>
            <person name="Gogarten J.P."/>
            <person name="Alloisio N."/>
            <person name="Bagnarol E."/>
            <person name="Bassi C.A."/>
            <person name="Berry A.M."/>
            <person name="Bickhart D.M."/>
            <person name="Choisne N."/>
            <person name="Couloux A."/>
            <person name="Cournoyer B."/>
            <person name="Cruveiller S."/>
            <person name="Daubin V."/>
            <person name="Demange N."/>
            <person name="Francino M.P."/>
            <person name="Goltsman E."/>
            <person name="Huang Y."/>
            <person name="Kopp O.R."/>
            <person name="Labarre L."/>
            <person name="Lapidus A."/>
            <person name="Lavire C."/>
            <person name="Marechal J."/>
            <person name="Martinez M."/>
            <person name="Mastronunzio J.E."/>
            <person name="Mullin B.C."/>
            <person name="Niemann J."/>
            <person name="Pujic P."/>
            <person name="Rawnsley T."/>
            <person name="Rouy Z."/>
            <person name="Schenowitz C."/>
            <person name="Sellstedt A."/>
            <person name="Tavares F."/>
            <person name="Tomkins J.P."/>
            <person name="Vallenet D."/>
            <person name="Valverde C."/>
            <person name="Wall L.G."/>
            <person name="Wang Y."/>
            <person name="Medigue C."/>
            <person name="Benson D.R."/>
        </authorList>
    </citation>
    <scope>NUCLEOTIDE SEQUENCE [LARGE SCALE GENOMIC DNA]</scope>
    <source>
        <strain evidence="3">DSM 45818 / CECT 9043 / CcI3</strain>
    </source>
</reference>
<dbReference type="STRING" id="106370.Francci3_2205"/>
<protein>
    <recommendedName>
        <fullName evidence="4">Lipoprotein</fullName>
    </recommendedName>
</protein>
<evidence type="ECO:0000313" key="3">
    <source>
        <dbReference type="Proteomes" id="UP000001937"/>
    </source>
</evidence>
<name>Q2JAW8_FRACC</name>
<evidence type="ECO:0000313" key="2">
    <source>
        <dbReference type="EMBL" id="ABD11574.1"/>
    </source>
</evidence>
<dbReference type="AlphaFoldDB" id="Q2JAW8"/>
<accession>A0A1X1PW42</accession>
<dbReference type="KEGG" id="fra:Francci3_2205"/>
<sequence length="199" mass="20524">MSSMIARPAGRASRWGIVLLVALLPAVLLGACNSSNGGSKTVQGATASSSTGTDDDSEYSGACPTGGNSRAFAKTRFAVHAGLALGAFHRYIYKPAKNGGFRSGAPKRKRTYAKAAVAGVFTVHELKVAKKFALANPSLCNAVQSISDKFNTLTGKLKNGTATDADINSEENLFTAFQQTAGQAGFGFTEKNVTVPGAG</sequence>
<dbReference type="Proteomes" id="UP000001937">
    <property type="component" value="Chromosome"/>
</dbReference>
<dbReference type="HOGENOM" id="CLU_1370425_0_0_11"/>
<accession>Q2JAW8</accession>
<proteinExistence type="predicted"/>
<keyword evidence="3" id="KW-1185">Reference proteome</keyword>
<feature type="region of interest" description="Disordered" evidence="1">
    <location>
        <begin position="38"/>
        <end position="62"/>
    </location>
</feature>
<organism evidence="2 3">
    <name type="scientific">Frankia casuarinae (strain DSM 45818 / CECT 9043 / HFP020203 / CcI3)</name>
    <dbReference type="NCBI Taxonomy" id="106370"/>
    <lineage>
        <taxon>Bacteria</taxon>
        <taxon>Bacillati</taxon>
        <taxon>Actinomycetota</taxon>
        <taxon>Actinomycetes</taxon>
        <taxon>Frankiales</taxon>
        <taxon>Frankiaceae</taxon>
        <taxon>Frankia</taxon>
    </lineage>
</organism>
<evidence type="ECO:0000256" key="1">
    <source>
        <dbReference type="SAM" id="MobiDB-lite"/>
    </source>
</evidence>
<dbReference type="eggNOG" id="ENOG50338C8">
    <property type="taxonomic scope" value="Bacteria"/>
</dbReference>
<dbReference type="PROSITE" id="PS51257">
    <property type="entry name" value="PROKAR_LIPOPROTEIN"/>
    <property type="match status" value="1"/>
</dbReference>
<dbReference type="EMBL" id="CP000249">
    <property type="protein sequence ID" value="ABD11574.1"/>
    <property type="molecule type" value="Genomic_DNA"/>
</dbReference>
<evidence type="ECO:0008006" key="4">
    <source>
        <dbReference type="Google" id="ProtNLM"/>
    </source>
</evidence>